<sequence length="319" mass="33676">MAFGEKAGSFWSATKEVFGRFTSDQPFQLAAALSFYLLLSLAPLLLVVVGVAGLVLGEQAARGELVEQIEGTVGTEGAEAVQTVLAHAEQIGGGAVSLTIGLVTLLVGATTVFAQLQNSLNQIWRVQPSPKKSNAVWTFIRTRLLALGVVVMIGILLLASLITSSVLAGMQEQVDAWLPGLGVTSRVLDLVFTLVVMTVLIALVFKFLPDVKIAWRDVWVGAAVTGVLFGIGKFAIGAYLGQAGIGSAYGAAGSLVVLLVWVYYSALILFFGAEITHVYARRVGANIQPADYAERTDRAPGEPSGERRGDDESEPRAAA</sequence>
<comment type="subcellular location">
    <subcellularLocation>
        <location evidence="1">Cell membrane</location>
        <topology evidence="1">Multi-pass membrane protein</topology>
    </subcellularLocation>
</comment>
<evidence type="ECO:0000256" key="4">
    <source>
        <dbReference type="ARBA" id="ARBA00022989"/>
    </source>
</evidence>
<dbReference type="RefSeq" id="WP_425345482.1">
    <property type="nucleotide sequence ID" value="NZ_JBGUBD010000005.1"/>
</dbReference>
<evidence type="ECO:0000313" key="9">
    <source>
        <dbReference type="Proteomes" id="UP001575105"/>
    </source>
</evidence>
<evidence type="ECO:0000256" key="3">
    <source>
        <dbReference type="ARBA" id="ARBA00022692"/>
    </source>
</evidence>
<dbReference type="PANTHER" id="PTHR30213">
    <property type="entry name" value="INNER MEMBRANE PROTEIN YHJD"/>
    <property type="match status" value="1"/>
</dbReference>
<feature type="region of interest" description="Disordered" evidence="6">
    <location>
        <begin position="291"/>
        <end position="319"/>
    </location>
</feature>
<dbReference type="EMBL" id="JBGUBD010000005">
    <property type="protein sequence ID" value="MFA9478556.1"/>
    <property type="molecule type" value="Genomic_DNA"/>
</dbReference>
<gene>
    <name evidence="8" type="ORF">ACERK3_09635</name>
</gene>
<proteinExistence type="predicted"/>
<feature type="transmembrane region" description="Helical" evidence="7">
    <location>
        <begin position="144"/>
        <end position="170"/>
    </location>
</feature>
<evidence type="ECO:0000256" key="2">
    <source>
        <dbReference type="ARBA" id="ARBA00022475"/>
    </source>
</evidence>
<feature type="transmembrane region" description="Helical" evidence="7">
    <location>
        <begin position="190"/>
        <end position="208"/>
    </location>
</feature>
<evidence type="ECO:0000256" key="6">
    <source>
        <dbReference type="SAM" id="MobiDB-lite"/>
    </source>
</evidence>
<organism evidence="8 9">
    <name type="scientific">Natronomicrosphaera hydrolytica</name>
    <dbReference type="NCBI Taxonomy" id="3242702"/>
    <lineage>
        <taxon>Bacteria</taxon>
        <taxon>Pseudomonadati</taxon>
        <taxon>Planctomycetota</taxon>
        <taxon>Phycisphaerae</taxon>
        <taxon>Phycisphaerales</taxon>
        <taxon>Phycisphaeraceae</taxon>
        <taxon>Natronomicrosphaera</taxon>
    </lineage>
</organism>
<dbReference type="PIRSF" id="PIRSF035875">
    <property type="entry name" value="RNase_BN"/>
    <property type="match status" value="1"/>
</dbReference>
<feature type="transmembrane region" description="Helical" evidence="7">
    <location>
        <begin position="33"/>
        <end position="56"/>
    </location>
</feature>
<accession>A0ABV4U731</accession>
<keyword evidence="5 7" id="KW-0472">Membrane</keyword>
<keyword evidence="4 7" id="KW-1133">Transmembrane helix</keyword>
<dbReference type="InterPro" id="IPR017039">
    <property type="entry name" value="Virul_fac_BrkB"/>
</dbReference>
<keyword evidence="3 7" id="KW-0812">Transmembrane</keyword>
<evidence type="ECO:0000313" key="8">
    <source>
        <dbReference type="EMBL" id="MFA9478556.1"/>
    </source>
</evidence>
<reference evidence="8 9" key="1">
    <citation type="submission" date="2024-08" db="EMBL/GenBank/DDBJ databases">
        <title>Whole-genome sequencing of halo(alkali)philic microorganisms from hypersaline lakes.</title>
        <authorList>
            <person name="Sorokin D.Y."/>
            <person name="Merkel A.Y."/>
            <person name="Messina E."/>
            <person name="Yakimov M."/>
        </authorList>
    </citation>
    <scope>NUCLEOTIDE SEQUENCE [LARGE SCALE GENOMIC DNA]</scope>
    <source>
        <strain evidence="8 9">AB-hyl4</strain>
    </source>
</reference>
<dbReference type="NCBIfam" id="TIGR00765">
    <property type="entry name" value="yihY_not_rbn"/>
    <property type="match status" value="1"/>
</dbReference>
<keyword evidence="9" id="KW-1185">Reference proteome</keyword>
<dbReference type="PANTHER" id="PTHR30213:SF1">
    <property type="entry name" value="INNER MEMBRANE PROTEIN YHJD"/>
    <property type="match status" value="1"/>
</dbReference>
<evidence type="ECO:0000256" key="5">
    <source>
        <dbReference type="ARBA" id="ARBA00023136"/>
    </source>
</evidence>
<comment type="caution">
    <text evidence="8">The sequence shown here is derived from an EMBL/GenBank/DDBJ whole genome shotgun (WGS) entry which is preliminary data.</text>
</comment>
<evidence type="ECO:0000256" key="7">
    <source>
        <dbReference type="SAM" id="Phobius"/>
    </source>
</evidence>
<protein>
    <submittedName>
        <fullName evidence="8">YihY/virulence factor BrkB family protein</fullName>
    </submittedName>
</protein>
<feature type="transmembrane region" description="Helical" evidence="7">
    <location>
        <begin position="247"/>
        <end position="272"/>
    </location>
</feature>
<keyword evidence="2" id="KW-1003">Cell membrane</keyword>
<dbReference type="Proteomes" id="UP001575105">
    <property type="component" value="Unassembled WGS sequence"/>
</dbReference>
<dbReference type="Pfam" id="PF03631">
    <property type="entry name" value="Virul_fac_BrkB"/>
    <property type="match status" value="1"/>
</dbReference>
<feature type="transmembrane region" description="Helical" evidence="7">
    <location>
        <begin position="220"/>
        <end position="241"/>
    </location>
</feature>
<feature type="compositionally biased region" description="Basic and acidic residues" evidence="6">
    <location>
        <begin position="292"/>
        <end position="310"/>
    </location>
</feature>
<evidence type="ECO:0000256" key="1">
    <source>
        <dbReference type="ARBA" id="ARBA00004651"/>
    </source>
</evidence>
<name>A0ABV4U731_9BACT</name>